<organism evidence="2 3">
    <name type="scientific">Agrobacterium deltaense NCPPB 1641</name>
    <dbReference type="NCBI Taxonomy" id="1183425"/>
    <lineage>
        <taxon>Bacteria</taxon>
        <taxon>Pseudomonadati</taxon>
        <taxon>Pseudomonadota</taxon>
        <taxon>Alphaproteobacteria</taxon>
        <taxon>Hyphomicrobiales</taxon>
        <taxon>Rhizobiaceae</taxon>
        <taxon>Rhizobium/Agrobacterium group</taxon>
        <taxon>Agrobacterium</taxon>
    </lineage>
</organism>
<evidence type="ECO:0000313" key="3">
    <source>
        <dbReference type="Proteomes" id="UP000192140"/>
    </source>
</evidence>
<protein>
    <recommendedName>
        <fullName evidence="4">Lipoprotein</fullName>
    </recommendedName>
</protein>
<dbReference type="Proteomes" id="UP000192140">
    <property type="component" value="Unassembled WGS sequence"/>
</dbReference>
<dbReference type="PROSITE" id="PS51257">
    <property type="entry name" value="PROKAR_LIPOPROTEIN"/>
    <property type="match status" value="1"/>
</dbReference>
<dbReference type="EMBL" id="FCNP01000013">
    <property type="protein sequence ID" value="CVI55257.1"/>
    <property type="molecule type" value="Genomic_DNA"/>
</dbReference>
<reference evidence="2" key="1">
    <citation type="submission" date="2016-01" db="EMBL/GenBank/DDBJ databases">
        <authorList>
            <person name="Regsiter A."/>
            <person name="william w."/>
        </authorList>
    </citation>
    <scope>NUCLEOTIDE SEQUENCE</scope>
    <source>
        <strain evidence="2">NCPPB 1641</strain>
    </source>
</reference>
<feature type="signal peptide" evidence="1">
    <location>
        <begin position="1"/>
        <end position="18"/>
    </location>
</feature>
<evidence type="ECO:0008006" key="4">
    <source>
        <dbReference type="Google" id="ProtNLM"/>
    </source>
</evidence>
<accession>A0A1S7TLV5</accession>
<evidence type="ECO:0000256" key="1">
    <source>
        <dbReference type="SAM" id="SignalP"/>
    </source>
</evidence>
<keyword evidence="3" id="KW-1185">Reference proteome</keyword>
<proteinExistence type="predicted"/>
<name>A0A1S7TLV5_9HYPH</name>
<feature type="chain" id="PRO_5010526236" description="Lipoprotein" evidence="1">
    <location>
        <begin position="19"/>
        <end position="53"/>
    </location>
</feature>
<keyword evidence="1" id="KW-0732">Signal</keyword>
<sequence>MVRAALTFGLLTATVFLAGCQTWHSPYRGNEWRMDQVMDGDPYRVGDGQRNRR</sequence>
<gene>
    <name evidence="2" type="ORF">AGR7A_Cc200093</name>
</gene>
<comment type="caution">
    <text evidence="2">The sequence shown here is derived from an EMBL/GenBank/DDBJ whole genome shotgun (WGS) entry which is preliminary data.</text>
</comment>
<evidence type="ECO:0000313" key="2">
    <source>
        <dbReference type="EMBL" id="CVI55257.1"/>
    </source>
</evidence>
<dbReference type="AlphaFoldDB" id="A0A1S7TLV5"/>